<feature type="region of interest" description="Disordered" evidence="2">
    <location>
        <begin position="1"/>
        <end position="20"/>
    </location>
</feature>
<evidence type="ECO:0000313" key="3">
    <source>
        <dbReference type="EMBL" id="GEU50807.1"/>
    </source>
</evidence>
<protein>
    <submittedName>
        <fullName evidence="3">Uncharacterized protein</fullName>
    </submittedName>
</protein>
<evidence type="ECO:0000256" key="2">
    <source>
        <dbReference type="SAM" id="MobiDB-lite"/>
    </source>
</evidence>
<feature type="coiled-coil region" evidence="1">
    <location>
        <begin position="93"/>
        <end position="120"/>
    </location>
</feature>
<dbReference type="EMBL" id="BKCJ010002770">
    <property type="protein sequence ID" value="GEU50807.1"/>
    <property type="molecule type" value="Genomic_DNA"/>
</dbReference>
<reference evidence="3" key="1">
    <citation type="journal article" date="2019" name="Sci. Rep.">
        <title>Draft genome of Tanacetum cinerariifolium, the natural source of mosquito coil.</title>
        <authorList>
            <person name="Yamashiro T."/>
            <person name="Shiraishi A."/>
            <person name="Satake H."/>
            <person name="Nakayama K."/>
        </authorList>
    </citation>
    <scope>NUCLEOTIDE SEQUENCE</scope>
</reference>
<feature type="compositionally biased region" description="Polar residues" evidence="2">
    <location>
        <begin position="1"/>
        <end position="11"/>
    </location>
</feature>
<proteinExistence type="predicted"/>
<comment type="caution">
    <text evidence="3">The sequence shown here is derived from an EMBL/GenBank/DDBJ whole genome shotgun (WGS) entry which is preliminary data.</text>
</comment>
<keyword evidence="1" id="KW-0175">Coiled coil</keyword>
<gene>
    <name evidence="3" type="ORF">Tci_022785</name>
</gene>
<evidence type="ECO:0000256" key="1">
    <source>
        <dbReference type="SAM" id="Coils"/>
    </source>
</evidence>
<dbReference type="AlphaFoldDB" id="A0A6L2KQ06"/>
<name>A0A6L2KQ06_TANCI</name>
<organism evidence="3">
    <name type="scientific">Tanacetum cinerariifolium</name>
    <name type="common">Dalmatian daisy</name>
    <name type="synonym">Chrysanthemum cinerariifolium</name>
    <dbReference type="NCBI Taxonomy" id="118510"/>
    <lineage>
        <taxon>Eukaryota</taxon>
        <taxon>Viridiplantae</taxon>
        <taxon>Streptophyta</taxon>
        <taxon>Embryophyta</taxon>
        <taxon>Tracheophyta</taxon>
        <taxon>Spermatophyta</taxon>
        <taxon>Magnoliopsida</taxon>
        <taxon>eudicotyledons</taxon>
        <taxon>Gunneridae</taxon>
        <taxon>Pentapetalae</taxon>
        <taxon>asterids</taxon>
        <taxon>campanulids</taxon>
        <taxon>Asterales</taxon>
        <taxon>Asteraceae</taxon>
        <taxon>Asteroideae</taxon>
        <taxon>Anthemideae</taxon>
        <taxon>Anthemidinae</taxon>
        <taxon>Tanacetum</taxon>
    </lineage>
</organism>
<sequence length="164" mass="17607">MMATFGLTSTGSGVGCTSPVARSSGEGSSAVYNEVADAIHNDHGKCWTTKINAAKRVDLDENFIKSEVAAATPEETISGSLSQSFLGGRPHTIKVLKKRVKRLERKKKSKTLRFKRLRRVGAALKVESSTDIVLGAEEDASKQGKIADIDADEGITLVDIETDE</sequence>
<accession>A0A6L2KQ06</accession>